<evidence type="ECO:0000256" key="2">
    <source>
        <dbReference type="ARBA" id="ARBA00022679"/>
    </source>
</evidence>
<keyword evidence="4" id="KW-0028">Amino-acid biosynthesis</keyword>
<comment type="function">
    <text evidence="4">Catalyzes the transfer of the phosphoribosyl group of 5-phosphorylribose-1-pyrophosphate (PRPP) to anthranilate to yield N-(5'-phosphoribosyl)-anthranilate (PRA).</text>
</comment>
<keyword evidence="8" id="KW-1185">Reference proteome</keyword>
<dbReference type="Pfam" id="PF02885">
    <property type="entry name" value="Glycos_trans_3N"/>
    <property type="match status" value="1"/>
</dbReference>
<evidence type="ECO:0000313" key="8">
    <source>
        <dbReference type="Proteomes" id="UP001595453"/>
    </source>
</evidence>
<dbReference type="Pfam" id="PF00591">
    <property type="entry name" value="Glycos_transf_3"/>
    <property type="match status" value="1"/>
</dbReference>
<feature type="binding site" evidence="4">
    <location>
        <position position="113"/>
    </location>
    <ligand>
        <name>anthranilate</name>
        <dbReference type="ChEBI" id="CHEBI:16567"/>
        <label>1</label>
    </ligand>
</feature>
<reference evidence="8" key="1">
    <citation type="journal article" date="2019" name="Int. J. Syst. Evol. Microbiol.">
        <title>The Global Catalogue of Microorganisms (GCM) 10K type strain sequencing project: providing services to taxonomists for standard genome sequencing and annotation.</title>
        <authorList>
            <consortium name="The Broad Institute Genomics Platform"/>
            <consortium name="The Broad Institute Genome Sequencing Center for Infectious Disease"/>
            <person name="Wu L."/>
            <person name="Ma J."/>
        </authorList>
    </citation>
    <scope>NUCLEOTIDE SEQUENCE [LARGE SCALE GENOMIC DNA]</scope>
    <source>
        <strain evidence="8">KCTC 42730</strain>
    </source>
</reference>
<keyword evidence="4" id="KW-0460">Magnesium</keyword>
<feature type="binding site" evidence="4">
    <location>
        <position position="90"/>
    </location>
    <ligand>
        <name>5-phospho-alpha-D-ribose 1-diphosphate</name>
        <dbReference type="ChEBI" id="CHEBI:58017"/>
    </ligand>
</feature>
<comment type="cofactor">
    <cofactor evidence="4">
        <name>Mg(2+)</name>
        <dbReference type="ChEBI" id="CHEBI:18420"/>
    </cofactor>
    <text evidence="4">Binds 2 magnesium ions per monomer.</text>
</comment>
<dbReference type="SUPFAM" id="SSF47648">
    <property type="entry name" value="Nucleoside phosphorylase/phosphoribosyltransferase N-terminal domain"/>
    <property type="match status" value="1"/>
</dbReference>
<dbReference type="RefSeq" id="WP_377128385.1">
    <property type="nucleotide sequence ID" value="NZ_JBHRSD010000046.1"/>
</dbReference>
<gene>
    <name evidence="4 7" type="primary">trpD</name>
    <name evidence="7" type="ORF">ACFOEE_19350</name>
</gene>
<feature type="binding site" evidence="4">
    <location>
        <position position="122"/>
    </location>
    <ligand>
        <name>5-phospho-alpha-D-ribose 1-diphosphate</name>
        <dbReference type="ChEBI" id="CHEBI:58017"/>
    </ligand>
</feature>
<dbReference type="PANTHER" id="PTHR43285">
    <property type="entry name" value="ANTHRANILATE PHOSPHORIBOSYLTRANSFERASE"/>
    <property type="match status" value="1"/>
</dbReference>
<evidence type="ECO:0000256" key="1">
    <source>
        <dbReference type="ARBA" id="ARBA00022676"/>
    </source>
</evidence>
<keyword evidence="1 4" id="KW-0328">Glycosyltransferase</keyword>
<dbReference type="InterPro" id="IPR000312">
    <property type="entry name" value="Glycosyl_Trfase_fam3"/>
</dbReference>
<comment type="caution">
    <text evidence="4">Lacks conserved residue(s) required for the propagation of feature annotation.</text>
</comment>
<dbReference type="InterPro" id="IPR005940">
    <property type="entry name" value="Anthranilate_Pribosyl_Tfrase"/>
</dbReference>
<comment type="caution">
    <text evidence="7">The sequence shown here is derived from an EMBL/GenBank/DDBJ whole genome shotgun (WGS) entry which is preliminary data.</text>
</comment>
<feature type="binding site" evidence="4">
    <location>
        <position position="82"/>
    </location>
    <ligand>
        <name>anthranilate</name>
        <dbReference type="ChEBI" id="CHEBI:16567"/>
        <label>1</label>
    </ligand>
</feature>
<name>A0ABV7CPP2_9GAMM</name>
<feature type="binding site" evidence="4">
    <location>
        <position position="168"/>
    </location>
    <ligand>
        <name>anthranilate</name>
        <dbReference type="ChEBI" id="CHEBI:16567"/>
        <label>2</label>
    </ligand>
</feature>
<feature type="binding site" evidence="4">
    <location>
        <position position="227"/>
    </location>
    <ligand>
        <name>Mg(2+)</name>
        <dbReference type="ChEBI" id="CHEBI:18420"/>
        <label>1</label>
    </ligand>
</feature>
<dbReference type="Gene3D" id="1.20.970.10">
    <property type="entry name" value="Transferase, Pyrimidine Nucleoside Phosphorylase, Chain C"/>
    <property type="match status" value="1"/>
</dbReference>
<evidence type="ECO:0000259" key="5">
    <source>
        <dbReference type="Pfam" id="PF00591"/>
    </source>
</evidence>
<comment type="catalytic activity">
    <reaction evidence="4">
        <text>N-(5-phospho-beta-D-ribosyl)anthranilate + diphosphate = 5-phospho-alpha-D-ribose 1-diphosphate + anthranilate</text>
        <dbReference type="Rhea" id="RHEA:11768"/>
        <dbReference type="ChEBI" id="CHEBI:16567"/>
        <dbReference type="ChEBI" id="CHEBI:18277"/>
        <dbReference type="ChEBI" id="CHEBI:33019"/>
        <dbReference type="ChEBI" id="CHEBI:58017"/>
        <dbReference type="EC" id="2.4.2.18"/>
    </reaction>
</comment>
<evidence type="ECO:0000313" key="7">
    <source>
        <dbReference type="EMBL" id="MFC3034664.1"/>
    </source>
</evidence>
<dbReference type="HAMAP" id="MF_00211">
    <property type="entry name" value="TrpD"/>
    <property type="match status" value="1"/>
</dbReference>
<dbReference type="Proteomes" id="UP001595453">
    <property type="component" value="Unassembled WGS sequence"/>
</dbReference>
<feature type="binding site" evidence="4">
    <location>
        <begin position="110"/>
        <end position="118"/>
    </location>
    <ligand>
        <name>5-phospho-alpha-D-ribose 1-diphosphate</name>
        <dbReference type="ChEBI" id="CHEBI:58017"/>
    </ligand>
</feature>
<keyword evidence="4" id="KW-0479">Metal-binding</keyword>
<dbReference type="EC" id="2.4.2.18" evidence="4"/>
<feature type="domain" description="Glycosyl transferase family 3 N-terminal" evidence="6">
    <location>
        <begin position="7"/>
        <end position="67"/>
    </location>
</feature>
<keyword evidence="3 4" id="KW-0822">Tryptophan biosynthesis</keyword>
<organism evidence="7 8">
    <name type="scientific">Pseudoalteromonas fenneropenaei</name>
    <dbReference type="NCBI Taxonomy" id="1737459"/>
    <lineage>
        <taxon>Bacteria</taxon>
        <taxon>Pseudomonadati</taxon>
        <taxon>Pseudomonadota</taxon>
        <taxon>Gammaproteobacteria</taxon>
        <taxon>Alteromonadales</taxon>
        <taxon>Pseudoalteromonadaceae</taxon>
        <taxon>Pseudoalteromonas</taxon>
    </lineage>
</organism>
<feature type="binding site" evidence="4">
    <location>
        <begin position="92"/>
        <end position="95"/>
    </location>
    <ligand>
        <name>5-phospho-alpha-D-ribose 1-diphosphate</name>
        <dbReference type="ChEBI" id="CHEBI:58017"/>
    </ligand>
</feature>
<feature type="binding site" evidence="4">
    <location>
        <position position="82"/>
    </location>
    <ligand>
        <name>5-phospho-alpha-D-ribose 1-diphosphate</name>
        <dbReference type="ChEBI" id="CHEBI:58017"/>
    </ligand>
</feature>
<sequence>MSEIKNTLDALFAKQNLSFSQSQALFDDIMLGKLNDIELAAVLTALKIKGEVTDEIAGAAASMRAHAVAFDKAGLIVADSCGTGGDGANTINVSTTAAIVAAACGINITKHGNRSVSSKSGSADLLKALGINIDMTPAQAERCLANTGFTFLFAPHYHQGVKHAMNVRTTLKTRTIFNILGPLANPAQPELQLLGVYAPELCRPMAETLAKLGTKRAMVVHGAGTDEIALHGSTQVVELNNGELREYTLTPSDFGLANYSLAELAGDTPDYNAQASLAILRGQGTAAHNAAITANVAALLYLQGQQHSFASAAQTVQQVLASGQALNTLHNIVEVSHG</sequence>
<evidence type="ECO:0000256" key="3">
    <source>
        <dbReference type="ARBA" id="ARBA00022822"/>
    </source>
</evidence>
<dbReference type="NCBIfam" id="TIGR01245">
    <property type="entry name" value="trpD"/>
    <property type="match status" value="1"/>
</dbReference>
<proteinExistence type="inferred from homology"/>
<dbReference type="EMBL" id="JBHRSD010000046">
    <property type="protein sequence ID" value="MFC3034664.1"/>
    <property type="molecule type" value="Genomic_DNA"/>
</dbReference>
<protein>
    <recommendedName>
        <fullName evidence="4">Anthranilate phosphoribosyltransferase</fullName>
        <ecNumber evidence="4">2.4.2.18</ecNumber>
    </recommendedName>
</protein>
<feature type="binding site" evidence="4">
    <location>
        <position position="227"/>
    </location>
    <ligand>
        <name>Mg(2+)</name>
        <dbReference type="ChEBI" id="CHEBI:18420"/>
        <label>2</label>
    </ligand>
</feature>
<feature type="binding site" evidence="4">
    <location>
        <position position="226"/>
    </location>
    <ligand>
        <name>Mg(2+)</name>
        <dbReference type="ChEBI" id="CHEBI:18420"/>
        <label>2</label>
    </ligand>
</feature>
<dbReference type="InterPro" id="IPR017459">
    <property type="entry name" value="Glycosyl_Trfase_fam3_N_dom"/>
</dbReference>
<comment type="subunit">
    <text evidence="4">Homodimer.</text>
</comment>
<dbReference type="InterPro" id="IPR035902">
    <property type="entry name" value="Nuc_phospho_transferase"/>
</dbReference>
<comment type="pathway">
    <text evidence="4">Amino-acid biosynthesis; L-tryptophan biosynthesis; L-tryptophan from chorismate: step 2/5.</text>
</comment>
<dbReference type="Gene3D" id="3.40.1030.10">
    <property type="entry name" value="Nucleoside phosphorylase/phosphoribosyltransferase catalytic domain"/>
    <property type="match status" value="1"/>
</dbReference>
<feature type="domain" description="Glycosyl transferase family 3" evidence="5">
    <location>
        <begin position="77"/>
        <end position="326"/>
    </location>
</feature>
<dbReference type="SUPFAM" id="SSF52418">
    <property type="entry name" value="Nucleoside phosphorylase/phosphoribosyltransferase catalytic domain"/>
    <property type="match status" value="1"/>
</dbReference>
<comment type="similarity">
    <text evidence="4">Belongs to the anthranilate phosphoribosyltransferase family.</text>
</comment>
<dbReference type="InterPro" id="IPR036320">
    <property type="entry name" value="Glycosyl_Trfase_fam3_N_dom_sf"/>
</dbReference>
<dbReference type="GO" id="GO:0004048">
    <property type="term" value="F:anthranilate phosphoribosyltransferase activity"/>
    <property type="evidence" value="ECO:0007669"/>
    <property type="project" value="UniProtKB-EC"/>
</dbReference>
<keyword evidence="2 4" id="KW-0808">Transferase</keyword>
<evidence type="ECO:0000256" key="4">
    <source>
        <dbReference type="HAMAP-Rule" id="MF_00211"/>
    </source>
</evidence>
<evidence type="ECO:0000259" key="6">
    <source>
        <dbReference type="Pfam" id="PF02885"/>
    </source>
</evidence>
<accession>A0ABV7CPP2</accession>
<feature type="binding site" evidence="4">
    <location>
        <position position="94"/>
    </location>
    <ligand>
        <name>Mg(2+)</name>
        <dbReference type="ChEBI" id="CHEBI:18420"/>
        <label>1</label>
    </ligand>
</feature>
<feature type="binding site" evidence="4">
    <location>
        <begin position="85"/>
        <end position="86"/>
    </location>
    <ligand>
        <name>5-phospho-alpha-D-ribose 1-diphosphate</name>
        <dbReference type="ChEBI" id="CHEBI:58017"/>
    </ligand>
</feature>
<dbReference type="PANTHER" id="PTHR43285:SF2">
    <property type="entry name" value="ANTHRANILATE PHOSPHORIBOSYLTRANSFERASE"/>
    <property type="match status" value="1"/>
</dbReference>
<keyword evidence="4" id="KW-0057">Aromatic amino acid biosynthesis</keyword>